<dbReference type="Pfam" id="PF00724">
    <property type="entry name" value="Oxidored_FMN"/>
    <property type="match status" value="1"/>
</dbReference>
<dbReference type="Gene3D" id="3.20.20.70">
    <property type="entry name" value="Aldolase class I"/>
    <property type="match status" value="1"/>
</dbReference>
<dbReference type="CDD" id="cd02803">
    <property type="entry name" value="OYE_like_FMN_family"/>
    <property type="match status" value="1"/>
</dbReference>
<accession>A0ABN1N7T1</accession>
<comment type="caution">
    <text evidence="4">The sequence shown here is derived from an EMBL/GenBank/DDBJ whole genome shotgun (WGS) entry which is preliminary data.</text>
</comment>
<name>A0ABN1N7T1_9PSEU</name>
<sequence>MTQRTEYPELVATSRIGGRELLTPTAVAPMTRVSAGEHGRATDRMARYYADFARGGFGLVVTEGIYTDHRYSQAYPAQPGLADDEQAAAWRPVVDAVHAEGGTIVAQLMHAGALSQALETTIAPSAVAPKGRRMPDYGGGDGPFPMPSAASADDIRDAVAGFAAAARRARDAGFDGVEVHGANGYLLDQFLTDYTNRRTDGYGGAATGRARIAAEVLAAIRAEVGPDVVVGIRISQAKVNDAHHRWSEPDAREILAVIAAERPDYVHVAGEGADWASAAAVGTTTLTRLARAIVGVPVIANGSLHDPAAAQKLLVDGEADLVAIGRGAIVNPDWPARVRDGRPLRAWERGILSPRADLATQDAWFAAHAGEDGAA</sequence>
<dbReference type="EMBL" id="BAAAHP010000168">
    <property type="protein sequence ID" value="GAA0896295.1"/>
    <property type="molecule type" value="Genomic_DNA"/>
</dbReference>
<dbReference type="RefSeq" id="WP_343944456.1">
    <property type="nucleotide sequence ID" value="NZ_BAAAHP010000168.1"/>
</dbReference>
<reference evidence="4 5" key="1">
    <citation type="journal article" date="2019" name="Int. J. Syst. Evol. Microbiol.">
        <title>The Global Catalogue of Microorganisms (GCM) 10K type strain sequencing project: providing services to taxonomists for standard genome sequencing and annotation.</title>
        <authorList>
            <consortium name="The Broad Institute Genomics Platform"/>
            <consortium name="The Broad Institute Genome Sequencing Center for Infectious Disease"/>
            <person name="Wu L."/>
            <person name="Ma J."/>
        </authorList>
    </citation>
    <scope>NUCLEOTIDE SEQUENCE [LARGE SCALE GENOMIC DNA]</scope>
    <source>
        <strain evidence="4 5">JCM 11117</strain>
    </source>
</reference>
<dbReference type="InterPro" id="IPR013785">
    <property type="entry name" value="Aldolase_TIM"/>
</dbReference>
<dbReference type="PANTHER" id="PTHR43656">
    <property type="entry name" value="BINDING OXIDOREDUCTASE, PUTATIVE (AFU_ORTHOLOGUE AFUA_2G08260)-RELATED"/>
    <property type="match status" value="1"/>
</dbReference>
<evidence type="ECO:0000259" key="3">
    <source>
        <dbReference type="Pfam" id="PF00724"/>
    </source>
</evidence>
<evidence type="ECO:0000256" key="1">
    <source>
        <dbReference type="ARBA" id="ARBA00022630"/>
    </source>
</evidence>
<proteinExistence type="predicted"/>
<evidence type="ECO:0000256" key="2">
    <source>
        <dbReference type="ARBA" id="ARBA00023002"/>
    </source>
</evidence>
<dbReference type="Proteomes" id="UP001499967">
    <property type="component" value="Unassembled WGS sequence"/>
</dbReference>
<protein>
    <submittedName>
        <fullName evidence="4">NADH:flavin oxidoreductase</fullName>
    </submittedName>
</protein>
<keyword evidence="1" id="KW-0285">Flavoprotein</keyword>
<gene>
    <name evidence="4" type="ORF">GCM10009559_54530</name>
</gene>
<dbReference type="PANTHER" id="PTHR43656:SF2">
    <property type="entry name" value="BINDING OXIDOREDUCTASE, PUTATIVE (AFU_ORTHOLOGUE AFUA_2G08260)-RELATED"/>
    <property type="match status" value="1"/>
</dbReference>
<dbReference type="InterPro" id="IPR051799">
    <property type="entry name" value="NADH_flavin_oxidoreductase"/>
</dbReference>
<organism evidence="4 5">
    <name type="scientific">Pseudonocardia zijingensis</name>
    <dbReference type="NCBI Taxonomy" id="153376"/>
    <lineage>
        <taxon>Bacteria</taxon>
        <taxon>Bacillati</taxon>
        <taxon>Actinomycetota</taxon>
        <taxon>Actinomycetes</taxon>
        <taxon>Pseudonocardiales</taxon>
        <taxon>Pseudonocardiaceae</taxon>
        <taxon>Pseudonocardia</taxon>
    </lineage>
</organism>
<keyword evidence="2" id="KW-0560">Oxidoreductase</keyword>
<evidence type="ECO:0000313" key="4">
    <source>
        <dbReference type="EMBL" id="GAA0896295.1"/>
    </source>
</evidence>
<feature type="domain" description="NADH:flavin oxidoreductase/NADH oxidase N-terminal" evidence="3">
    <location>
        <begin position="25"/>
        <end position="344"/>
    </location>
</feature>
<evidence type="ECO:0000313" key="5">
    <source>
        <dbReference type="Proteomes" id="UP001499967"/>
    </source>
</evidence>
<dbReference type="SUPFAM" id="SSF51395">
    <property type="entry name" value="FMN-linked oxidoreductases"/>
    <property type="match status" value="1"/>
</dbReference>
<dbReference type="InterPro" id="IPR001155">
    <property type="entry name" value="OxRdtase_FMN_N"/>
</dbReference>
<keyword evidence="5" id="KW-1185">Reference proteome</keyword>